<evidence type="ECO:0008006" key="4">
    <source>
        <dbReference type="Google" id="ProtNLM"/>
    </source>
</evidence>
<dbReference type="EMBL" id="BMWZ01000002">
    <property type="protein sequence ID" value="GGZ72503.1"/>
    <property type="molecule type" value="Genomic_DNA"/>
</dbReference>
<keyword evidence="1" id="KW-0732">Signal</keyword>
<reference evidence="2" key="1">
    <citation type="journal article" date="2014" name="Int. J. Syst. Evol. Microbiol.">
        <title>Complete genome sequence of Corynebacterium casei LMG S-19264T (=DSM 44701T), isolated from a smear-ripened cheese.</title>
        <authorList>
            <consortium name="US DOE Joint Genome Institute (JGI-PGF)"/>
            <person name="Walter F."/>
            <person name="Albersmeier A."/>
            <person name="Kalinowski J."/>
            <person name="Ruckert C."/>
        </authorList>
    </citation>
    <scope>NUCLEOTIDE SEQUENCE</scope>
    <source>
        <strain evidence="2">KCTC 12710</strain>
    </source>
</reference>
<reference evidence="2" key="2">
    <citation type="submission" date="2020-09" db="EMBL/GenBank/DDBJ databases">
        <authorList>
            <person name="Sun Q."/>
            <person name="Kim S."/>
        </authorList>
    </citation>
    <scope>NUCLEOTIDE SEQUENCE</scope>
    <source>
        <strain evidence="2">KCTC 12710</strain>
    </source>
</reference>
<evidence type="ECO:0000256" key="1">
    <source>
        <dbReference type="SAM" id="SignalP"/>
    </source>
</evidence>
<accession>A0A918V5B0</accession>
<feature type="signal peptide" evidence="1">
    <location>
        <begin position="1"/>
        <end position="19"/>
    </location>
</feature>
<dbReference type="AlphaFoldDB" id="A0A918V5B0"/>
<keyword evidence="3" id="KW-1185">Reference proteome</keyword>
<evidence type="ECO:0000313" key="3">
    <source>
        <dbReference type="Proteomes" id="UP000636004"/>
    </source>
</evidence>
<gene>
    <name evidence="2" type="ORF">GCM10007028_06910</name>
</gene>
<dbReference type="PROSITE" id="PS51257">
    <property type="entry name" value="PROKAR_LIPOPROTEIN"/>
    <property type="match status" value="1"/>
</dbReference>
<protein>
    <recommendedName>
        <fullName evidence="4">Lipoprotein</fullName>
    </recommendedName>
</protein>
<sequence>MKHLCILFILLLFSCKLKNNFNSNDIPPAPPFQEANALIQSVNQDCYLPKETLNAYVISYNENTNGAYEMVYQDLEGIRGKCIIDKTRASNFDRSWLPYILIPGNKIEIKIEICDNDNLPNVLELKNLKRHKGKTEQEYSFGVPQAPLFQEAHLIVQKEITLDCFKLNKKLTGYILSIIKKSNEALIVDFQDTNGVRHKCYISTDSLSKSARKELSHILTPGNKTEMTVEACGSGGFISVLEIKNLKRNN</sequence>
<dbReference type="Proteomes" id="UP000636004">
    <property type="component" value="Unassembled WGS sequence"/>
</dbReference>
<organism evidence="2 3">
    <name type="scientific">Algibacter mikhailovii</name>
    <dbReference type="NCBI Taxonomy" id="425498"/>
    <lineage>
        <taxon>Bacteria</taxon>
        <taxon>Pseudomonadati</taxon>
        <taxon>Bacteroidota</taxon>
        <taxon>Flavobacteriia</taxon>
        <taxon>Flavobacteriales</taxon>
        <taxon>Flavobacteriaceae</taxon>
        <taxon>Algibacter</taxon>
    </lineage>
</organism>
<feature type="chain" id="PRO_5037414558" description="Lipoprotein" evidence="1">
    <location>
        <begin position="20"/>
        <end position="250"/>
    </location>
</feature>
<proteinExistence type="predicted"/>
<comment type="caution">
    <text evidence="2">The sequence shown here is derived from an EMBL/GenBank/DDBJ whole genome shotgun (WGS) entry which is preliminary data.</text>
</comment>
<evidence type="ECO:0000313" key="2">
    <source>
        <dbReference type="EMBL" id="GGZ72503.1"/>
    </source>
</evidence>
<dbReference type="RefSeq" id="WP_189359386.1">
    <property type="nucleotide sequence ID" value="NZ_BMWZ01000002.1"/>
</dbReference>
<name>A0A918V5B0_9FLAO</name>